<organism evidence="1 2">
    <name type="scientific">Romanomermis culicivorax</name>
    <name type="common">Nematode worm</name>
    <dbReference type="NCBI Taxonomy" id="13658"/>
    <lineage>
        <taxon>Eukaryota</taxon>
        <taxon>Metazoa</taxon>
        <taxon>Ecdysozoa</taxon>
        <taxon>Nematoda</taxon>
        <taxon>Enoplea</taxon>
        <taxon>Dorylaimia</taxon>
        <taxon>Mermithida</taxon>
        <taxon>Mermithoidea</taxon>
        <taxon>Mermithidae</taxon>
        <taxon>Romanomermis</taxon>
    </lineage>
</organism>
<dbReference type="Proteomes" id="UP000887565">
    <property type="component" value="Unplaced"/>
</dbReference>
<name>A0A915HGC9_ROMCU</name>
<dbReference type="WBParaSite" id="nRc.2.0.1.t00464-RA">
    <property type="protein sequence ID" value="nRc.2.0.1.t00464-RA"/>
    <property type="gene ID" value="nRc.2.0.1.g00464"/>
</dbReference>
<dbReference type="AlphaFoldDB" id="A0A915HGC9"/>
<evidence type="ECO:0000313" key="1">
    <source>
        <dbReference type="Proteomes" id="UP000887565"/>
    </source>
</evidence>
<sequence>MFKWKQWCSQKDDWKPDGDGILIFKVYTGGLPSATTHSIIDVDDAQLVVRQLVALFHSDIFEMIKGLPLIGEIAKLQNENEVLW</sequence>
<keyword evidence="1" id="KW-1185">Reference proteome</keyword>
<protein>
    <submittedName>
        <fullName evidence="2">Uncharacterized protein</fullName>
    </submittedName>
</protein>
<accession>A0A915HGC9</accession>
<proteinExistence type="predicted"/>
<reference evidence="2" key="1">
    <citation type="submission" date="2022-11" db="UniProtKB">
        <authorList>
            <consortium name="WormBaseParasite"/>
        </authorList>
    </citation>
    <scope>IDENTIFICATION</scope>
</reference>
<evidence type="ECO:0000313" key="2">
    <source>
        <dbReference type="WBParaSite" id="nRc.2.0.1.t00464-RA"/>
    </source>
</evidence>